<dbReference type="PANTHER" id="PTHR13375:SF3">
    <property type="entry name" value="THO COMPLEX SUBUNIT 5 HOMOLOG"/>
    <property type="match status" value="1"/>
</dbReference>
<dbReference type="STRING" id="1072389.K1WSV3"/>
<dbReference type="OMA" id="HKYMKLP"/>
<dbReference type="InParanoid" id="K1WSV3"/>
<keyword evidence="3" id="KW-0539">Nucleus</keyword>
<dbReference type="Proteomes" id="UP000006753">
    <property type="component" value="Unassembled WGS sequence"/>
</dbReference>
<proteinExistence type="inferred from homology"/>
<evidence type="ECO:0000256" key="2">
    <source>
        <dbReference type="ARBA" id="ARBA00008044"/>
    </source>
</evidence>
<dbReference type="InterPro" id="IPR019163">
    <property type="entry name" value="THO_Thoc5"/>
</dbReference>
<dbReference type="Pfam" id="PF09766">
    <property type="entry name" value="FmiP_Thoc5"/>
    <property type="match status" value="1"/>
</dbReference>
<name>K1WSV3_MARBU</name>
<comment type="subcellular location">
    <subcellularLocation>
        <location evidence="1">Nucleus</location>
    </subcellularLocation>
</comment>
<dbReference type="GO" id="GO:0003729">
    <property type="term" value="F:mRNA binding"/>
    <property type="evidence" value="ECO:0007669"/>
    <property type="project" value="TreeGrafter"/>
</dbReference>
<gene>
    <name evidence="4" type="ORF">MBM_06145</name>
</gene>
<keyword evidence="5" id="KW-1185">Reference proteome</keyword>
<dbReference type="HOGENOM" id="CLU_082754_0_0_1"/>
<comment type="similarity">
    <text evidence="2">Belongs to the THOC5 family.</text>
</comment>
<sequence>MTITDIVTDPSLRLALETSAQAQEQALKLLDFVSSQPPTDSPSHDFQIQVSKQQKLLLTYLAQLRGLHRDAHVNARETKAVTAEARQEVDKLHLQLQNLYYEQRHLQAEIAACESYDHKYTQLPLIPVEAFLAQFPEHAKLDENELMLARIEHEFTDRQILENQRQELLKKKMALQAGNKQRKDDLANLDKDLEKFIDAANPILKTFVSPKWPKLSDQSIWRPIRSLAAAAAPVCPEDRTQRIYAILFDTALAILTPAWLALQQWRVE</sequence>
<dbReference type="OrthoDB" id="20582at2759"/>
<evidence type="ECO:0000256" key="1">
    <source>
        <dbReference type="ARBA" id="ARBA00004123"/>
    </source>
</evidence>
<evidence type="ECO:0000313" key="5">
    <source>
        <dbReference type="Proteomes" id="UP000006753"/>
    </source>
</evidence>
<organism evidence="4 5">
    <name type="scientific">Marssonina brunnea f. sp. multigermtubi (strain MB_m1)</name>
    <name type="common">Marssonina leaf spot fungus</name>
    <dbReference type="NCBI Taxonomy" id="1072389"/>
    <lineage>
        <taxon>Eukaryota</taxon>
        <taxon>Fungi</taxon>
        <taxon>Dikarya</taxon>
        <taxon>Ascomycota</taxon>
        <taxon>Pezizomycotina</taxon>
        <taxon>Leotiomycetes</taxon>
        <taxon>Helotiales</taxon>
        <taxon>Drepanopezizaceae</taxon>
        <taxon>Drepanopeziza</taxon>
    </lineage>
</organism>
<dbReference type="KEGG" id="mbe:MBM_06145"/>
<dbReference type="eggNOG" id="KOG2216">
    <property type="taxonomic scope" value="Eukaryota"/>
</dbReference>
<evidence type="ECO:0000313" key="4">
    <source>
        <dbReference type="EMBL" id="EKD15517.1"/>
    </source>
</evidence>
<protein>
    <submittedName>
        <fullName evidence="4">Putative THO complex subunit 5</fullName>
    </submittedName>
</protein>
<dbReference type="GO" id="GO:0000445">
    <property type="term" value="C:THO complex part of transcription export complex"/>
    <property type="evidence" value="ECO:0007669"/>
    <property type="project" value="TreeGrafter"/>
</dbReference>
<reference evidence="4 5" key="1">
    <citation type="journal article" date="2012" name="BMC Genomics">
        <title>Sequencing the genome of Marssonina brunnea reveals fungus-poplar co-evolution.</title>
        <authorList>
            <person name="Zhu S."/>
            <person name="Cao Y.-Z."/>
            <person name="Jiang C."/>
            <person name="Tan B.-Y."/>
            <person name="Wang Z."/>
            <person name="Feng S."/>
            <person name="Zhang L."/>
            <person name="Su X.-H."/>
            <person name="Brejova B."/>
            <person name="Vinar T."/>
            <person name="Xu M."/>
            <person name="Wang M.-X."/>
            <person name="Zhang S.-G."/>
            <person name="Huang M.-R."/>
            <person name="Wu R."/>
            <person name="Zhou Y."/>
        </authorList>
    </citation>
    <scope>NUCLEOTIDE SEQUENCE [LARGE SCALE GENOMIC DNA]</scope>
    <source>
        <strain evidence="4 5">MB_m1</strain>
    </source>
</reference>
<dbReference type="GO" id="GO:0006406">
    <property type="term" value="P:mRNA export from nucleus"/>
    <property type="evidence" value="ECO:0007669"/>
    <property type="project" value="TreeGrafter"/>
</dbReference>
<evidence type="ECO:0000256" key="3">
    <source>
        <dbReference type="ARBA" id="ARBA00023242"/>
    </source>
</evidence>
<dbReference type="EMBL" id="JH921441">
    <property type="protein sequence ID" value="EKD15517.1"/>
    <property type="molecule type" value="Genomic_DNA"/>
</dbReference>
<accession>K1WSV3</accession>
<dbReference type="PANTHER" id="PTHR13375">
    <property type="entry name" value="FMS INTERACTING PROTEIN"/>
    <property type="match status" value="1"/>
</dbReference>
<dbReference type="AlphaFoldDB" id="K1WSV3"/>